<dbReference type="RefSeq" id="WP_021054392.1">
    <property type="nucleotide sequence ID" value="NZ_KE356561.1"/>
</dbReference>
<sequence length="143" mass="14868">MIHITRGLVDGLLALSADRDPESVSAVLASTPAGEFADATSVDSSTPVLTHFYFPEASGSVTAVFGVDLGTPAGSGRARFVSHPQGPLAATREDTFAAAVMIAIPPWDIDACAAFDRDNQKLSVNIIDADPPEETLAEDIGLE</sequence>
<dbReference type="HOGENOM" id="CLU_129109_0_0_2"/>
<protein>
    <submittedName>
        <fullName evidence="1">Uncharacterized protein</fullName>
    </submittedName>
</protein>
<dbReference type="Proteomes" id="UP000030710">
    <property type="component" value="Unassembled WGS sequence"/>
</dbReference>
<organism evidence="1 2">
    <name type="scientific">Haloquadratum walsbyi J07HQW2</name>
    <dbReference type="NCBI Taxonomy" id="1238425"/>
    <lineage>
        <taxon>Archaea</taxon>
        <taxon>Methanobacteriati</taxon>
        <taxon>Methanobacteriota</taxon>
        <taxon>Stenosarchaea group</taxon>
        <taxon>Halobacteria</taxon>
        <taxon>Halobacteriales</taxon>
        <taxon>Haloferacaceae</taxon>
        <taxon>Haloquadratum</taxon>
    </lineage>
</organism>
<accession>U1PRF2</accession>
<dbReference type="eggNOG" id="arCOG01140">
    <property type="taxonomic scope" value="Archaea"/>
</dbReference>
<dbReference type="InterPro" id="IPR058877">
    <property type="entry name" value="JAB/MPN_dom-containing"/>
</dbReference>
<reference evidence="1 2" key="1">
    <citation type="journal article" date="2013" name="PLoS ONE">
        <title>Assembly-driven community genomics of a hypersaline microbial ecosystem.</title>
        <authorList>
            <person name="Podell S."/>
            <person name="Ugalde J.A."/>
            <person name="Narasingarao P."/>
            <person name="Banfield J.F."/>
            <person name="Heidelberg K.B."/>
            <person name="Allen E.E."/>
        </authorList>
    </citation>
    <scope>NUCLEOTIDE SEQUENCE [LARGE SCALE GENOMIC DNA]</scope>
    <source>
        <strain evidence="2">J07HQW2</strain>
    </source>
</reference>
<name>U1PRF2_9EURY</name>
<gene>
    <name evidence="1" type="ORF">J07HQW2_01343</name>
</gene>
<dbReference type="Pfam" id="PF26422">
    <property type="entry name" value="Halo_JAB_MPN"/>
    <property type="match status" value="1"/>
</dbReference>
<dbReference type="AlphaFoldDB" id="U1PRF2"/>
<proteinExistence type="predicted"/>
<evidence type="ECO:0000313" key="1">
    <source>
        <dbReference type="EMBL" id="ERG94901.1"/>
    </source>
</evidence>
<dbReference type="EMBL" id="KE356561">
    <property type="protein sequence ID" value="ERG94901.1"/>
    <property type="molecule type" value="Genomic_DNA"/>
</dbReference>
<evidence type="ECO:0000313" key="2">
    <source>
        <dbReference type="Proteomes" id="UP000030710"/>
    </source>
</evidence>